<evidence type="ECO:0000256" key="5">
    <source>
        <dbReference type="ARBA" id="ARBA00022777"/>
    </source>
</evidence>
<dbReference type="GO" id="GO:0000155">
    <property type="term" value="F:phosphorelay sensor kinase activity"/>
    <property type="evidence" value="ECO:0007669"/>
    <property type="project" value="InterPro"/>
</dbReference>
<evidence type="ECO:0000256" key="6">
    <source>
        <dbReference type="PROSITE-ProRule" id="PRU00169"/>
    </source>
</evidence>
<proteinExistence type="predicted"/>
<evidence type="ECO:0000256" key="1">
    <source>
        <dbReference type="ARBA" id="ARBA00000085"/>
    </source>
</evidence>
<evidence type="ECO:0000259" key="8">
    <source>
        <dbReference type="PROSITE" id="PS50109"/>
    </source>
</evidence>
<feature type="domain" description="Response regulatory" evidence="9">
    <location>
        <begin position="3"/>
        <end position="119"/>
    </location>
</feature>
<evidence type="ECO:0000256" key="7">
    <source>
        <dbReference type="SAM" id="Coils"/>
    </source>
</evidence>
<dbReference type="SMART" id="SM00448">
    <property type="entry name" value="REC"/>
    <property type="match status" value="1"/>
</dbReference>
<feature type="domain" description="Histidine kinase" evidence="8">
    <location>
        <begin position="251"/>
        <end position="465"/>
    </location>
</feature>
<dbReference type="Gene3D" id="3.30.565.10">
    <property type="entry name" value="Histidine kinase-like ATPase, C-terminal domain"/>
    <property type="match status" value="1"/>
</dbReference>
<dbReference type="SUPFAM" id="SSF52172">
    <property type="entry name" value="CheY-like"/>
    <property type="match status" value="1"/>
</dbReference>
<dbReference type="PROSITE" id="PS50109">
    <property type="entry name" value="HIS_KIN"/>
    <property type="match status" value="1"/>
</dbReference>
<evidence type="ECO:0000313" key="10">
    <source>
        <dbReference type="EMBL" id="AKT38434.1"/>
    </source>
</evidence>
<dbReference type="FunFam" id="3.30.565.10:FF:000006">
    <property type="entry name" value="Sensor histidine kinase WalK"/>
    <property type="match status" value="1"/>
</dbReference>
<dbReference type="Gene3D" id="1.10.287.130">
    <property type="match status" value="1"/>
</dbReference>
<dbReference type="CDD" id="cd00082">
    <property type="entry name" value="HisKA"/>
    <property type="match status" value="1"/>
</dbReference>
<dbReference type="InterPro" id="IPR005467">
    <property type="entry name" value="His_kinase_dom"/>
</dbReference>
<dbReference type="EMBL" id="CP012159">
    <property type="protein sequence ID" value="AKT38434.1"/>
    <property type="molecule type" value="Genomic_DNA"/>
</dbReference>
<evidence type="ECO:0000259" key="9">
    <source>
        <dbReference type="PROSITE" id="PS50110"/>
    </source>
</evidence>
<keyword evidence="3 6" id="KW-0597">Phosphoprotein</keyword>
<dbReference type="SMART" id="SM00388">
    <property type="entry name" value="HisKA"/>
    <property type="match status" value="1"/>
</dbReference>
<dbReference type="InterPro" id="IPR011006">
    <property type="entry name" value="CheY-like_superfamily"/>
</dbReference>
<reference evidence="10 11" key="1">
    <citation type="submission" date="2015-07" db="EMBL/GenBank/DDBJ databases">
        <title>Genome analysis of myxobacterium Chondromyces crocatus Cm c5 reveals a high potential for natural compound synthesis and the genetic basis for the loss of fruiting body formation.</title>
        <authorList>
            <person name="Zaburannyi N."/>
            <person name="Bunk B."/>
            <person name="Maier J."/>
            <person name="Overmann J."/>
            <person name="Mueller R."/>
        </authorList>
    </citation>
    <scope>NUCLEOTIDE SEQUENCE [LARGE SCALE GENOMIC DNA]</scope>
    <source>
        <strain evidence="10 11">Cm c5</strain>
    </source>
</reference>
<dbReference type="PROSITE" id="PS50110">
    <property type="entry name" value="RESPONSE_REGULATORY"/>
    <property type="match status" value="1"/>
</dbReference>
<dbReference type="InterPro" id="IPR036890">
    <property type="entry name" value="HATPase_C_sf"/>
</dbReference>
<accession>A0A0K1EC50</accession>
<dbReference type="InterPro" id="IPR036097">
    <property type="entry name" value="HisK_dim/P_sf"/>
</dbReference>
<dbReference type="OrthoDB" id="9787818at2"/>
<keyword evidence="5 10" id="KW-0418">Kinase</keyword>
<sequence>MPRVLIVEDSPTQAAEIEITLSQEGFDITRTPDAESALARLREEHFDLVLSDIIMPGLSGYDLCRAIKSDPVLSDVPVLLLTSLNDVTDILQGLESGADNYVTKPCDVRHLAGRIHQTLAERAIRARRVGPDDMLFRGQHFRVSSDKQQILGFLLSAFEDFARAKTNEQESRLAAEAARVREELLRAEKEHEVALARTLAQRIDERTAELLRMNEQLQREIAERKLAELQLAMKATELARSNAELEQFARAASHDLQEPLRTVMSYAQLLARRYQGRLDADADDFLRFITAGTSRMQALVQGLLELSRLGSAPAARHPVDVNALLDEALDNLQAAISESGVTVTRAHLPTLTADPRQIVQLFQNLIGNAVKYRGEAPPRVHIDASRTEEGDWLFSVRDNGIGFNPRYADRIFALFQRLHTPDEYPGTGIGLSLCKKIVERHGGHMRAESAPGEGAIFYFTLPGGPDGHR</sequence>
<dbReference type="PATRIC" id="fig|52.7.peg.2809"/>
<dbReference type="RefSeq" id="WP_050430657.1">
    <property type="nucleotide sequence ID" value="NZ_CP012159.1"/>
</dbReference>
<dbReference type="SUPFAM" id="SSF47384">
    <property type="entry name" value="Homodimeric domain of signal transducing histidine kinase"/>
    <property type="match status" value="1"/>
</dbReference>
<protein>
    <recommendedName>
        <fullName evidence="2">histidine kinase</fullName>
        <ecNumber evidence="2">2.7.13.3</ecNumber>
    </recommendedName>
</protein>
<dbReference type="STRING" id="52.CMC5_025800"/>
<dbReference type="InterPro" id="IPR004358">
    <property type="entry name" value="Sig_transdc_His_kin-like_C"/>
</dbReference>
<keyword evidence="7" id="KW-0175">Coiled coil</keyword>
<dbReference type="Proteomes" id="UP000067626">
    <property type="component" value="Chromosome"/>
</dbReference>
<dbReference type="InterPro" id="IPR052162">
    <property type="entry name" value="Sensor_kinase/Photoreceptor"/>
</dbReference>
<comment type="catalytic activity">
    <reaction evidence="1">
        <text>ATP + protein L-histidine = ADP + protein N-phospho-L-histidine.</text>
        <dbReference type="EC" id="2.7.13.3"/>
    </reaction>
</comment>
<dbReference type="Pfam" id="PF00512">
    <property type="entry name" value="HisKA"/>
    <property type="match status" value="1"/>
</dbReference>
<feature type="coiled-coil region" evidence="7">
    <location>
        <begin position="163"/>
        <end position="246"/>
    </location>
</feature>
<evidence type="ECO:0000313" key="11">
    <source>
        <dbReference type="Proteomes" id="UP000067626"/>
    </source>
</evidence>
<dbReference type="SMART" id="SM00387">
    <property type="entry name" value="HATPase_c"/>
    <property type="match status" value="1"/>
</dbReference>
<dbReference type="KEGG" id="ccro:CMC5_025800"/>
<dbReference type="PANTHER" id="PTHR43304:SF1">
    <property type="entry name" value="PAC DOMAIN-CONTAINING PROTEIN"/>
    <property type="match status" value="1"/>
</dbReference>
<dbReference type="Pfam" id="PF00072">
    <property type="entry name" value="Response_reg"/>
    <property type="match status" value="1"/>
</dbReference>
<keyword evidence="11" id="KW-1185">Reference proteome</keyword>
<dbReference type="AlphaFoldDB" id="A0A0K1EC50"/>
<dbReference type="InterPro" id="IPR001789">
    <property type="entry name" value="Sig_transdc_resp-reg_receiver"/>
</dbReference>
<name>A0A0K1EC50_CHOCO</name>
<dbReference type="Pfam" id="PF02518">
    <property type="entry name" value="HATPase_c"/>
    <property type="match status" value="1"/>
</dbReference>
<evidence type="ECO:0000256" key="3">
    <source>
        <dbReference type="ARBA" id="ARBA00022553"/>
    </source>
</evidence>
<evidence type="ECO:0000256" key="2">
    <source>
        <dbReference type="ARBA" id="ARBA00012438"/>
    </source>
</evidence>
<gene>
    <name evidence="10" type="ORF">CMC5_025800</name>
</gene>
<dbReference type="CDD" id="cd16921">
    <property type="entry name" value="HATPase_FilI-like"/>
    <property type="match status" value="1"/>
</dbReference>
<dbReference type="EC" id="2.7.13.3" evidence="2"/>
<feature type="modified residue" description="4-aspartylphosphate" evidence="6">
    <location>
        <position position="52"/>
    </location>
</feature>
<dbReference type="SUPFAM" id="SSF55874">
    <property type="entry name" value="ATPase domain of HSP90 chaperone/DNA topoisomerase II/histidine kinase"/>
    <property type="match status" value="1"/>
</dbReference>
<organism evidence="10 11">
    <name type="scientific">Chondromyces crocatus</name>
    <dbReference type="NCBI Taxonomy" id="52"/>
    <lineage>
        <taxon>Bacteria</taxon>
        <taxon>Pseudomonadati</taxon>
        <taxon>Myxococcota</taxon>
        <taxon>Polyangia</taxon>
        <taxon>Polyangiales</taxon>
        <taxon>Polyangiaceae</taxon>
        <taxon>Chondromyces</taxon>
    </lineage>
</organism>
<dbReference type="InterPro" id="IPR003594">
    <property type="entry name" value="HATPase_dom"/>
</dbReference>
<dbReference type="Gene3D" id="3.40.50.2300">
    <property type="match status" value="1"/>
</dbReference>
<dbReference type="InterPro" id="IPR003661">
    <property type="entry name" value="HisK_dim/P_dom"/>
</dbReference>
<evidence type="ECO:0000256" key="4">
    <source>
        <dbReference type="ARBA" id="ARBA00022679"/>
    </source>
</evidence>
<dbReference type="PANTHER" id="PTHR43304">
    <property type="entry name" value="PHYTOCHROME-LIKE PROTEIN CPH1"/>
    <property type="match status" value="1"/>
</dbReference>
<keyword evidence="4" id="KW-0808">Transferase</keyword>
<dbReference type="PRINTS" id="PR00344">
    <property type="entry name" value="BCTRLSENSOR"/>
</dbReference>